<name>A0A2I1GBN1_9GLOM</name>
<dbReference type="VEuPathDB" id="FungiDB:RhiirFUN_021948"/>
<accession>A0A2I1GBN1</accession>
<sequence length="170" mass="19449">MLKENQPRSALITKQNSHTALAEELKCLNQIYMGIYPACKIISGLQNELKESIVIYKPHTIDRWCQRTPWLIRQQYVEKGIVKSDENKKIWDTKFQIASLAMESELTSKELEKRGRQSIHKITQQGFQIAQQGLQKCADAEFVAMNKKGKGSEQKVPPLRAVPPPPFQLS</sequence>
<protein>
    <submittedName>
        <fullName evidence="2">Uncharacterized protein</fullName>
    </submittedName>
</protein>
<evidence type="ECO:0000256" key="1">
    <source>
        <dbReference type="SAM" id="MobiDB-lite"/>
    </source>
</evidence>
<dbReference type="Proteomes" id="UP000234323">
    <property type="component" value="Unassembled WGS sequence"/>
</dbReference>
<feature type="compositionally biased region" description="Pro residues" evidence="1">
    <location>
        <begin position="160"/>
        <end position="170"/>
    </location>
</feature>
<dbReference type="AlphaFoldDB" id="A0A2I1GBN1"/>
<feature type="region of interest" description="Disordered" evidence="1">
    <location>
        <begin position="148"/>
        <end position="170"/>
    </location>
</feature>
<comment type="caution">
    <text evidence="2">The sequence shown here is derived from an EMBL/GenBank/DDBJ whole genome shotgun (WGS) entry which is preliminary data.</text>
</comment>
<proteinExistence type="predicted"/>
<dbReference type="EMBL" id="LLXI01000295">
    <property type="protein sequence ID" value="PKY44036.1"/>
    <property type="molecule type" value="Genomic_DNA"/>
</dbReference>
<reference evidence="2 3" key="1">
    <citation type="submission" date="2015-10" db="EMBL/GenBank/DDBJ databases">
        <title>Genome analyses suggest a sexual origin of heterokaryosis in a supposedly ancient asexual fungus.</title>
        <authorList>
            <person name="Ropars J."/>
            <person name="Sedzielewska K."/>
            <person name="Noel J."/>
            <person name="Charron P."/>
            <person name="Farinelli L."/>
            <person name="Marton T."/>
            <person name="Kruger M."/>
            <person name="Pelin A."/>
            <person name="Brachmann A."/>
            <person name="Corradi N."/>
        </authorList>
    </citation>
    <scope>NUCLEOTIDE SEQUENCE [LARGE SCALE GENOMIC DNA]</scope>
    <source>
        <strain evidence="2 3">A4</strain>
    </source>
</reference>
<gene>
    <name evidence="2" type="ORF">RhiirA4_458203</name>
</gene>
<evidence type="ECO:0000313" key="2">
    <source>
        <dbReference type="EMBL" id="PKY44036.1"/>
    </source>
</evidence>
<evidence type="ECO:0000313" key="3">
    <source>
        <dbReference type="Proteomes" id="UP000234323"/>
    </source>
</evidence>
<organism evidence="2 3">
    <name type="scientific">Rhizophagus irregularis</name>
    <dbReference type="NCBI Taxonomy" id="588596"/>
    <lineage>
        <taxon>Eukaryota</taxon>
        <taxon>Fungi</taxon>
        <taxon>Fungi incertae sedis</taxon>
        <taxon>Mucoromycota</taxon>
        <taxon>Glomeromycotina</taxon>
        <taxon>Glomeromycetes</taxon>
        <taxon>Glomerales</taxon>
        <taxon>Glomeraceae</taxon>
        <taxon>Rhizophagus</taxon>
    </lineage>
</organism>
<dbReference type="VEuPathDB" id="FungiDB:FUN_010098"/>
<keyword evidence="3" id="KW-1185">Reference proteome</keyword>